<keyword evidence="3" id="KW-0238">DNA-binding</keyword>
<dbReference type="InterPro" id="IPR036279">
    <property type="entry name" value="5-3_exonuclease_C_sf"/>
</dbReference>
<proteinExistence type="predicted"/>
<keyword evidence="2" id="KW-0378">Hydrolase</keyword>
<dbReference type="InterPro" id="IPR020045">
    <property type="entry name" value="DNA_polI_H3TH"/>
</dbReference>
<dbReference type="InterPro" id="IPR038969">
    <property type="entry name" value="FEN"/>
</dbReference>
<dbReference type="InterPro" id="IPR029060">
    <property type="entry name" value="PIN-like_dom_sf"/>
</dbReference>
<dbReference type="InterPro" id="IPR008918">
    <property type="entry name" value="HhH2"/>
</dbReference>
<dbReference type="SUPFAM" id="SSF47807">
    <property type="entry name" value="5' to 3' exonuclease, C-terminal subdomain"/>
    <property type="match status" value="1"/>
</dbReference>
<reference evidence="6 7" key="1">
    <citation type="submission" date="2019-10" db="EMBL/GenBank/DDBJ databases">
        <title>A soil myxobacterium in the family Polyangiaceae.</title>
        <authorList>
            <person name="Li Y."/>
            <person name="Wang J."/>
        </authorList>
    </citation>
    <scope>NUCLEOTIDE SEQUENCE [LARGE SCALE GENOMIC DNA]</scope>
    <source>
        <strain evidence="6 7">DSM 14734</strain>
    </source>
</reference>
<dbReference type="RefSeq" id="WP_153817256.1">
    <property type="nucleotide sequence ID" value="NZ_WJIE01000001.1"/>
</dbReference>
<evidence type="ECO:0000256" key="2">
    <source>
        <dbReference type="ARBA" id="ARBA00022801"/>
    </source>
</evidence>
<dbReference type="GO" id="GO:0003677">
    <property type="term" value="F:DNA binding"/>
    <property type="evidence" value="ECO:0007669"/>
    <property type="project" value="UniProtKB-KW"/>
</dbReference>
<dbReference type="Gene3D" id="3.40.50.1010">
    <property type="entry name" value="5'-nuclease"/>
    <property type="match status" value="1"/>
</dbReference>
<dbReference type="AlphaFoldDB" id="A0A6N7PJG9"/>
<evidence type="ECO:0000256" key="1">
    <source>
        <dbReference type="ARBA" id="ARBA00022722"/>
    </source>
</evidence>
<dbReference type="SMART" id="SM00475">
    <property type="entry name" value="53EXOc"/>
    <property type="match status" value="1"/>
</dbReference>
<dbReference type="CDD" id="cd09898">
    <property type="entry name" value="H3TH_53EXO"/>
    <property type="match status" value="1"/>
</dbReference>
<dbReference type="Pfam" id="PF02739">
    <property type="entry name" value="5_3_exonuc_N"/>
    <property type="match status" value="1"/>
</dbReference>
<evidence type="ECO:0000313" key="6">
    <source>
        <dbReference type="EMBL" id="MRG90330.1"/>
    </source>
</evidence>
<dbReference type="SMART" id="SM00279">
    <property type="entry name" value="HhH2"/>
    <property type="match status" value="1"/>
</dbReference>
<dbReference type="PANTHER" id="PTHR42646:SF2">
    <property type="entry name" value="5'-3' EXONUCLEASE FAMILY PROTEIN"/>
    <property type="match status" value="1"/>
</dbReference>
<feature type="coiled-coil region" evidence="4">
    <location>
        <begin position="367"/>
        <end position="419"/>
    </location>
</feature>
<dbReference type="InterPro" id="IPR002421">
    <property type="entry name" value="5-3_exonuclease"/>
</dbReference>
<dbReference type="Pfam" id="PF01367">
    <property type="entry name" value="5_3_exonuc"/>
    <property type="match status" value="1"/>
</dbReference>
<keyword evidence="1" id="KW-0540">Nuclease</keyword>
<evidence type="ECO:0000259" key="5">
    <source>
        <dbReference type="SMART" id="SM00475"/>
    </source>
</evidence>
<dbReference type="OrthoDB" id="9806424at2"/>
<dbReference type="InterPro" id="IPR009279">
    <property type="entry name" value="Portal_Mu"/>
</dbReference>
<organism evidence="6 7">
    <name type="scientific">Polyangium spumosum</name>
    <dbReference type="NCBI Taxonomy" id="889282"/>
    <lineage>
        <taxon>Bacteria</taxon>
        <taxon>Pseudomonadati</taxon>
        <taxon>Myxococcota</taxon>
        <taxon>Polyangia</taxon>
        <taxon>Polyangiales</taxon>
        <taxon>Polyangiaceae</taxon>
        <taxon>Polyangium</taxon>
    </lineage>
</organism>
<protein>
    <submittedName>
        <fullName evidence="6">DUF935 family protein</fullName>
    </submittedName>
</protein>
<dbReference type="CDD" id="cd09859">
    <property type="entry name" value="PIN_53EXO"/>
    <property type="match status" value="1"/>
</dbReference>
<dbReference type="InterPro" id="IPR020046">
    <property type="entry name" value="5-3_exonucl_a-hlix_arch_N"/>
</dbReference>
<dbReference type="Proteomes" id="UP000440224">
    <property type="component" value="Unassembled WGS sequence"/>
</dbReference>
<keyword evidence="7" id="KW-1185">Reference proteome</keyword>
<sequence>MTRAPRVRYAQHVFAPLMGWDNDRVRQALERHEAGDFRESADLAEALLTDERLDGALQQRIDGLLALPLSFEVSTETGDAAAAELAQKKAAEVWWRFCPEPVLRDVLKWLIMLGVAVVQLNWTEERGQWLPLLEVWHPRDLWFDGHEVTYRVGTPTAQIALGADPYKWAIFASGSQTPWMNGAVRRVAMYYLAKQQMFTDWAHYSEVYGHPTRVGKYPAGLDESDETARERDAYQDALVNAGKSPVIMLPVDIDSEGKAAAGWDYELVQADGASAVEVFERGIRYCDSAAAMAILRQTLTMEPAPIGSHALGKVHNAVRHEGKRADTEGLATTGHYEVLRPWALFNFGDERLAPWPKWDTRTPEEREAQAEAEVLEARRRADVAKAEAEARRAVAEAKRAEAIAAAEAAKLRAETLERVAGAVAALGASTLASRVDWDALAKDGGLPLAPAGKSQPRELGRRALSGGGKVLHVVDGTYELFRAHFSRGRRRVVDGKDVKATVGMVASLVALLEAGEVTHLAVAFDNPITSFRNKLFEGYKDDSVVPAALRAQFEDAEAAARALGVVVWSMDEFEADDALATACQKYAQNFATIRLLSPDKDLAQCLTRAGVVLVDRARGRELAADGVRERFGVDPESIPDLLALVGDAADQIPGLGGVGIEAAAALLSRYSHIEDIPEDAAAWDVEVWGAERVAAALKAGREDALLYRELATLVRNVPLEETAAELAWGGENEGFGAWCERMNADHLKGRLPVAG</sequence>
<dbReference type="GO" id="GO:0017108">
    <property type="term" value="F:5'-flap endonuclease activity"/>
    <property type="evidence" value="ECO:0007669"/>
    <property type="project" value="InterPro"/>
</dbReference>
<name>A0A6N7PJG9_9BACT</name>
<dbReference type="GO" id="GO:0033567">
    <property type="term" value="P:DNA replication, Okazaki fragment processing"/>
    <property type="evidence" value="ECO:0007669"/>
    <property type="project" value="InterPro"/>
</dbReference>
<dbReference type="SUPFAM" id="SSF88723">
    <property type="entry name" value="PIN domain-like"/>
    <property type="match status" value="1"/>
</dbReference>
<dbReference type="GO" id="GO:0008409">
    <property type="term" value="F:5'-3' exonuclease activity"/>
    <property type="evidence" value="ECO:0007669"/>
    <property type="project" value="InterPro"/>
</dbReference>
<dbReference type="Pfam" id="PF06074">
    <property type="entry name" value="Portal_Mu"/>
    <property type="match status" value="1"/>
</dbReference>
<gene>
    <name evidence="6" type="ORF">GF068_00090</name>
</gene>
<feature type="domain" description="5'-3' exonuclease" evidence="5">
    <location>
        <begin position="468"/>
        <end position="729"/>
    </location>
</feature>
<dbReference type="Gene3D" id="1.10.150.20">
    <property type="entry name" value="5' to 3' exonuclease, C-terminal subdomain"/>
    <property type="match status" value="1"/>
</dbReference>
<evidence type="ECO:0000256" key="3">
    <source>
        <dbReference type="ARBA" id="ARBA00023125"/>
    </source>
</evidence>
<comment type="caution">
    <text evidence="6">The sequence shown here is derived from an EMBL/GenBank/DDBJ whole genome shotgun (WGS) entry which is preliminary data.</text>
</comment>
<evidence type="ECO:0000313" key="7">
    <source>
        <dbReference type="Proteomes" id="UP000440224"/>
    </source>
</evidence>
<keyword evidence="4" id="KW-0175">Coiled coil</keyword>
<dbReference type="PANTHER" id="PTHR42646">
    <property type="entry name" value="FLAP ENDONUCLEASE XNI"/>
    <property type="match status" value="1"/>
</dbReference>
<accession>A0A6N7PJG9</accession>
<evidence type="ECO:0000256" key="4">
    <source>
        <dbReference type="SAM" id="Coils"/>
    </source>
</evidence>
<dbReference type="EMBL" id="WJIE01000001">
    <property type="protein sequence ID" value="MRG90330.1"/>
    <property type="molecule type" value="Genomic_DNA"/>
</dbReference>